<dbReference type="KEGG" id="mps:MPTP_0223"/>
<feature type="active site" description="Nucleophile" evidence="9">
    <location>
        <position position="89"/>
    </location>
</feature>
<keyword evidence="13" id="KW-1185">Reference proteome</keyword>
<dbReference type="InterPro" id="IPR014729">
    <property type="entry name" value="Rossmann-like_a/b/a_fold"/>
</dbReference>
<dbReference type="STRING" id="940190.MPTP_0223"/>
<dbReference type="PANTHER" id="PTHR11922">
    <property type="entry name" value="GMP SYNTHASE-RELATED"/>
    <property type="match status" value="1"/>
</dbReference>
<dbReference type="Gene3D" id="3.40.50.880">
    <property type="match status" value="1"/>
</dbReference>
<evidence type="ECO:0000256" key="10">
    <source>
        <dbReference type="PROSITE-ProRule" id="PRU00886"/>
    </source>
</evidence>
<dbReference type="GO" id="GO:0005829">
    <property type="term" value="C:cytosol"/>
    <property type="evidence" value="ECO:0007669"/>
    <property type="project" value="TreeGrafter"/>
</dbReference>
<dbReference type="PROSITE" id="PS51273">
    <property type="entry name" value="GATASE_TYPE_1"/>
    <property type="match status" value="1"/>
</dbReference>
<dbReference type="EC" id="6.3.5.2" evidence="9"/>
<keyword evidence="5 9" id="KW-0332">GMP biosynthesis</keyword>
<keyword evidence="3 9" id="KW-0436">Ligase</keyword>
<protein>
    <recommendedName>
        <fullName evidence="9">GMP synthase [glutamine-hydrolyzing]</fullName>
        <ecNumber evidence="9">6.3.5.2</ecNumber>
    </recommendedName>
    <alternativeName>
        <fullName evidence="9">GMP synthetase</fullName>
    </alternativeName>
    <alternativeName>
        <fullName evidence="9">Glutamine amidotransferase</fullName>
    </alternativeName>
</protein>
<gene>
    <name evidence="9" type="primary">guaA</name>
    <name evidence="12" type="ordered locus">MPTP_0223</name>
</gene>
<evidence type="ECO:0000256" key="9">
    <source>
        <dbReference type="HAMAP-Rule" id="MF_00344"/>
    </source>
</evidence>
<keyword evidence="8 9" id="KW-0315">Glutamine amidotransferase</keyword>
<feature type="domain" description="GMPS ATP-PPase" evidence="11">
    <location>
        <begin position="204"/>
        <end position="396"/>
    </location>
</feature>
<evidence type="ECO:0000256" key="6">
    <source>
        <dbReference type="ARBA" id="ARBA00022755"/>
    </source>
</evidence>
<proteinExistence type="inferred from homology"/>
<dbReference type="Gene3D" id="3.30.300.10">
    <property type="match status" value="1"/>
</dbReference>
<dbReference type="CDD" id="cd01742">
    <property type="entry name" value="GATase1_GMP_Synthase"/>
    <property type="match status" value="1"/>
</dbReference>
<evidence type="ECO:0000256" key="3">
    <source>
        <dbReference type="ARBA" id="ARBA00022598"/>
    </source>
</evidence>
<dbReference type="Pfam" id="PF00117">
    <property type="entry name" value="GATase"/>
    <property type="match status" value="1"/>
</dbReference>
<accession>F3Y893</accession>
<dbReference type="Pfam" id="PF00958">
    <property type="entry name" value="GMP_synt_C"/>
    <property type="match status" value="1"/>
</dbReference>
<dbReference type="NCBIfam" id="NF000848">
    <property type="entry name" value="PRK00074.1"/>
    <property type="match status" value="1"/>
</dbReference>
<comment type="function">
    <text evidence="1 9">Catalyzes the synthesis of GMP from XMP.</text>
</comment>
<dbReference type="InterPro" id="IPR022955">
    <property type="entry name" value="GMP_synthase"/>
</dbReference>
<dbReference type="RefSeq" id="WP_013773159.1">
    <property type="nucleotide sequence ID" value="NC_015516.1"/>
</dbReference>
<dbReference type="OrthoDB" id="9802219at2"/>
<dbReference type="Proteomes" id="UP000008456">
    <property type="component" value="Chromosome"/>
</dbReference>
<dbReference type="EMBL" id="AP012200">
    <property type="protein sequence ID" value="BAK20721.1"/>
    <property type="molecule type" value="Genomic_DNA"/>
</dbReference>
<dbReference type="InterPro" id="IPR001674">
    <property type="entry name" value="GMP_synth_C"/>
</dbReference>
<dbReference type="FunFam" id="3.40.50.620:FF:000001">
    <property type="entry name" value="GMP synthase [glutamine-hydrolyzing]"/>
    <property type="match status" value="1"/>
</dbReference>
<dbReference type="CDD" id="cd01997">
    <property type="entry name" value="GMP_synthase_C"/>
    <property type="match status" value="1"/>
</dbReference>
<evidence type="ECO:0000256" key="8">
    <source>
        <dbReference type="ARBA" id="ARBA00022962"/>
    </source>
</evidence>
<evidence type="ECO:0000313" key="13">
    <source>
        <dbReference type="Proteomes" id="UP000008456"/>
    </source>
</evidence>
<dbReference type="NCBIfam" id="TIGR00888">
    <property type="entry name" value="guaA_Nterm"/>
    <property type="match status" value="1"/>
</dbReference>
<reference evidence="12 13" key="1">
    <citation type="journal article" date="2011" name="J. Bacteriol.">
        <title>Complete genome sequence of Melissococcus plutonius ATCC 35311.</title>
        <authorList>
            <person name="Okumura K."/>
            <person name="Arai R."/>
            <person name="Okura M."/>
            <person name="Kirikae T."/>
            <person name="Takamatsu D."/>
            <person name="Osaki M."/>
            <person name="Miyoshi-Akiyama T."/>
        </authorList>
    </citation>
    <scope>NUCLEOTIDE SEQUENCE [LARGE SCALE GENOMIC DNA]</scope>
    <source>
        <strain evidence="13">ATCC 35311 / CIP 104052 / LMG 20360 / NCIMB 702443</strain>
    </source>
</reference>
<dbReference type="FunFam" id="3.40.50.880:FF:000001">
    <property type="entry name" value="GMP synthase [glutamine-hydrolyzing]"/>
    <property type="match status" value="1"/>
</dbReference>
<evidence type="ECO:0000256" key="4">
    <source>
        <dbReference type="ARBA" id="ARBA00022741"/>
    </source>
</evidence>
<dbReference type="InterPro" id="IPR017926">
    <property type="entry name" value="GATASE"/>
</dbReference>
<dbReference type="HAMAP" id="MF_00344">
    <property type="entry name" value="GMP_synthase"/>
    <property type="match status" value="1"/>
</dbReference>
<keyword evidence="7 9" id="KW-0067">ATP-binding</keyword>
<dbReference type="Pfam" id="PF02540">
    <property type="entry name" value="NAD_synthase"/>
    <property type="match status" value="1"/>
</dbReference>
<dbReference type="Gene3D" id="3.40.50.620">
    <property type="entry name" value="HUPs"/>
    <property type="match status" value="1"/>
</dbReference>
<keyword evidence="6 9" id="KW-0658">Purine biosynthesis</keyword>
<dbReference type="InterPro" id="IPR029062">
    <property type="entry name" value="Class_I_gatase-like"/>
</dbReference>
<dbReference type="SUPFAM" id="SSF52317">
    <property type="entry name" value="Class I glutamine amidotransferase-like"/>
    <property type="match status" value="1"/>
</dbReference>
<dbReference type="GO" id="GO:0005524">
    <property type="term" value="F:ATP binding"/>
    <property type="evidence" value="ECO:0007669"/>
    <property type="project" value="UniProtKB-UniRule"/>
</dbReference>
<feature type="active site" evidence="9">
    <location>
        <position position="177"/>
    </location>
</feature>
<dbReference type="NCBIfam" id="TIGR00884">
    <property type="entry name" value="guaA_Cterm"/>
    <property type="match status" value="1"/>
</dbReference>
<comment type="pathway">
    <text evidence="2 9">Purine metabolism; GMP biosynthesis; GMP from XMP (L-Gln route): step 1/1.</text>
</comment>
<evidence type="ECO:0000256" key="2">
    <source>
        <dbReference type="ARBA" id="ARBA00005153"/>
    </source>
</evidence>
<evidence type="ECO:0000259" key="11">
    <source>
        <dbReference type="PROSITE" id="PS51553"/>
    </source>
</evidence>
<dbReference type="HOGENOM" id="CLU_014340_0_5_9"/>
<comment type="catalytic activity">
    <reaction evidence="9">
        <text>XMP + L-glutamine + ATP + H2O = GMP + L-glutamate + AMP + diphosphate + 2 H(+)</text>
        <dbReference type="Rhea" id="RHEA:11680"/>
        <dbReference type="ChEBI" id="CHEBI:15377"/>
        <dbReference type="ChEBI" id="CHEBI:15378"/>
        <dbReference type="ChEBI" id="CHEBI:29985"/>
        <dbReference type="ChEBI" id="CHEBI:30616"/>
        <dbReference type="ChEBI" id="CHEBI:33019"/>
        <dbReference type="ChEBI" id="CHEBI:57464"/>
        <dbReference type="ChEBI" id="CHEBI:58115"/>
        <dbReference type="ChEBI" id="CHEBI:58359"/>
        <dbReference type="ChEBI" id="CHEBI:456215"/>
        <dbReference type="EC" id="6.3.5.2"/>
    </reaction>
</comment>
<name>F3Y893_MELPT</name>
<dbReference type="InterPro" id="IPR025777">
    <property type="entry name" value="GMPS_ATP_PPase_dom"/>
</dbReference>
<comment type="subunit">
    <text evidence="9">Homodimer.</text>
</comment>
<dbReference type="SUPFAM" id="SSF52402">
    <property type="entry name" value="Adenine nucleotide alpha hydrolases-like"/>
    <property type="match status" value="1"/>
</dbReference>
<evidence type="ECO:0000256" key="5">
    <source>
        <dbReference type="ARBA" id="ARBA00022749"/>
    </source>
</evidence>
<dbReference type="FunFam" id="3.30.300.10:FF:000002">
    <property type="entry name" value="GMP synthase [glutamine-hydrolyzing]"/>
    <property type="match status" value="1"/>
</dbReference>
<organism evidence="12 13">
    <name type="scientific">Melissococcus plutonius (strain ATCC 35311 / DSM 29964 / CIP 104052 / LMG 20360 / NCIMB 702443)</name>
    <dbReference type="NCBI Taxonomy" id="940190"/>
    <lineage>
        <taxon>Bacteria</taxon>
        <taxon>Bacillati</taxon>
        <taxon>Bacillota</taxon>
        <taxon>Bacilli</taxon>
        <taxon>Lactobacillales</taxon>
        <taxon>Enterococcaceae</taxon>
        <taxon>Melissococcus</taxon>
    </lineage>
</organism>
<dbReference type="InterPro" id="IPR004739">
    <property type="entry name" value="GMP_synth_GATase"/>
</dbReference>
<evidence type="ECO:0000256" key="1">
    <source>
        <dbReference type="ARBA" id="ARBA00002332"/>
    </source>
</evidence>
<dbReference type="UniPathway" id="UPA00189">
    <property type="reaction ID" value="UER00296"/>
</dbReference>
<sequence length="521" mass="58486">MTHVIDLKTIEKIIVLDFGSQYNQLITRRIREFGVFSELLSHRTTAEEIKKLAPKGIIFSGGPNSVYDEKAFRIDPEIYNLGIPILGICYGMQLMTYNLGGTVEPAENREYGKANLEIFEKSANLFSDTPRQQTVWMSHGDLVTKTAPGFVTVATSKDCPIASIQNNERQFHGVQFHPEVRHSEYGTELLRHFAFDVCHCQGNWTMDNFIEMEIAKIREKVVDKRVLLGLSGGVDSSVVGVLLQKAIGDQLTCIFVDHGLLRKNEAKQVMESLGGKFGLNIIKVDAQKRFLDLLKGIEDPEKKRKIIGNEFVYVFDDEAKKLAGQKGIDFLAQGTLYTDVIESGTETAQTIKSHHNVGGLPEDMHFELIEPLNTLFKDEVRELGTQLGMPDSIVWRQPFPGPGLGIRVIGEITEDKLEIVRESDAILQEEIKKAGLDREIWQYFTVLPGIRSVGVMGDGRTYDYTVGIRAVTSIDGMTADFARIPWDVLQQVSVRIVNEVAHVNRIVYDITSKPPATVEWE</sequence>
<dbReference type="AlphaFoldDB" id="F3Y893"/>
<dbReference type="MEROPS" id="C26.957"/>
<reference key="2">
    <citation type="submission" date="2011-04" db="EMBL/GenBank/DDBJ databases">
        <title>Whole genome sequence of Melissococcus plutonius ATCC 35311.</title>
        <authorList>
            <person name="Okumura K."/>
            <person name="Arai R."/>
            <person name="Osaki M."/>
            <person name="Okura M."/>
            <person name="Kirikae T."/>
            <person name="Takamatsu D."/>
            <person name="Akiyama T."/>
        </authorList>
    </citation>
    <scope>NUCLEOTIDE SEQUENCE</scope>
    <source>
        <strain>ATCC 35311</strain>
    </source>
</reference>
<evidence type="ECO:0000313" key="12">
    <source>
        <dbReference type="EMBL" id="BAK20721.1"/>
    </source>
</evidence>
<dbReference type="PRINTS" id="PR00096">
    <property type="entry name" value="GATASE"/>
</dbReference>
<dbReference type="GO" id="GO:0003921">
    <property type="term" value="F:GMP synthase activity"/>
    <property type="evidence" value="ECO:0007669"/>
    <property type="project" value="InterPro"/>
</dbReference>
<dbReference type="PRINTS" id="PR00097">
    <property type="entry name" value="ANTSNTHASEII"/>
</dbReference>
<dbReference type="InterPro" id="IPR022310">
    <property type="entry name" value="NAD/GMP_synthase"/>
</dbReference>
<feature type="binding site" evidence="10">
    <location>
        <begin position="231"/>
        <end position="237"/>
    </location>
    <ligand>
        <name>ATP</name>
        <dbReference type="ChEBI" id="CHEBI:30616"/>
    </ligand>
</feature>
<evidence type="ECO:0000256" key="7">
    <source>
        <dbReference type="ARBA" id="ARBA00022840"/>
    </source>
</evidence>
<dbReference type="PROSITE" id="PS51553">
    <property type="entry name" value="GMPS_ATP_PPASE"/>
    <property type="match status" value="1"/>
</dbReference>
<dbReference type="PANTHER" id="PTHR11922:SF2">
    <property type="entry name" value="GMP SYNTHASE [GLUTAMINE-HYDROLYZING]"/>
    <property type="match status" value="1"/>
</dbReference>
<keyword evidence="4 9" id="KW-0547">Nucleotide-binding</keyword>
<feature type="active site" evidence="9">
    <location>
        <position position="179"/>
    </location>
</feature>
<dbReference type="PRINTS" id="PR00099">
    <property type="entry name" value="CPSGATASE"/>
</dbReference>